<gene>
    <name evidence="2" type="ORF">PRZ48_006774</name>
</gene>
<feature type="chain" id="PRO_5045161294" evidence="1">
    <location>
        <begin position="20"/>
        <end position="250"/>
    </location>
</feature>
<organism evidence="2 3">
    <name type="scientific">Zasmidium cellare</name>
    <name type="common">Wine cellar mold</name>
    <name type="synonym">Racodium cellare</name>
    <dbReference type="NCBI Taxonomy" id="395010"/>
    <lineage>
        <taxon>Eukaryota</taxon>
        <taxon>Fungi</taxon>
        <taxon>Dikarya</taxon>
        <taxon>Ascomycota</taxon>
        <taxon>Pezizomycotina</taxon>
        <taxon>Dothideomycetes</taxon>
        <taxon>Dothideomycetidae</taxon>
        <taxon>Mycosphaerellales</taxon>
        <taxon>Mycosphaerellaceae</taxon>
        <taxon>Zasmidium</taxon>
    </lineage>
</organism>
<sequence length="250" mass="25835">MKSFTAATILAIASTQAMAATIPIDNKQTNANATHPNLVFMESVINPHVDDVSQVCFSFNVNNGVSGFYYALQGPWGSGTGYTAQGGTICVPTSDAAGGAMFIGPDSNPGPGSTKLECKFPTTGTANCDVSLVDGYSSAVGCVPSSTNQLIGGYNNLYATGACPDQQGPNCINTQGYGKSDSKRRIVQSMASIASLHLLLPNLALTSNPAASQSDVDAFFQQGVNGGDNYCIWVNCSQASLDSILFGDVS</sequence>
<accession>A0ABR0EIL3</accession>
<comment type="caution">
    <text evidence="2">The sequence shown here is derived from an EMBL/GenBank/DDBJ whole genome shotgun (WGS) entry which is preliminary data.</text>
</comment>
<dbReference type="EMBL" id="JAXOVC010000005">
    <property type="protein sequence ID" value="KAK4500968.1"/>
    <property type="molecule type" value="Genomic_DNA"/>
</dbReference>
<evidence type="ECO:0000256" key="1">
    <source>
        <dbReference type="SAM" id="SignalP"/>
    </source>
</evidence>
<evidence type="ECO:0000313" key="2">
    <source>
        <dbReference type="EMBL" id="KAK4500968.1"/>
    </source>
</evidence>
<keyword evidence="1" id="KW-0732">Signal</keyword>
<dbReference type="Proteomes" id="UP001305779">
    <property type="component" value="Unassembled WGS sequence"/>
</dbReference>
<feature type="signal peptide" evidence="1">
    <location>
        <begin position="1"/>
        <end position="19"/>
    </location>
</feature>
<keyword evidence="3" id="KW-1185">Reference proteome</keyword>
<evidence type="ECO:0000313" key="3">
    <source>
        <dbReference type="Proteomes" id="UP001305779"/>
    </source>
</evidence>
<proteinExistence type="predicted"/>
<name>A0ABR0EIL3_ZASCE</name>
<reference evidence="2 3" key="1">
    <citation type="journal article" date="2023" name="G3 (Bethesda)">
        <title>A chromosome-level genome assembly of Zasmidium syzygii isolated from banana leaves.</title>
        <authorList>
            <person name="van Westerhoven A.C."/>
            <person name="Mehrabi R."/>
            <person name="Talebi R."/>
            <person name="Steentjes M.B.F."/>
            <person name="Corcolon B."/>
            <person name="Chong P.A."/>
            <person name="Kema G.H.J."/>
            <person name="Seidl M.F."/>
        </authorList>
    </citation>
    <scope>NUCLEOTIDE SEQUENCE [LARGE SCALE GENOMIC DNA]</scope>
    <source>
        <strain evidence="2 3">P124</strain>
    </source>
</reference>
<protein>
    <submittedName>
        <fullName evidence="2">Uncharacterized protein</fullName>
    </submittedName>
</protein>